<name>A0A6A7C7U2_9PEZI</name>
<accession>A0A6A7C7U2</accession>
<feature type="compositionally biased region" description="Basic and acidic residues" evidence="1">
    <location>
        <begin position="45"/>
        <end position="54"/>
    </location>
</feature>
<gene>
    <name evidence="2" type="ORF">K470DRAFT_255001</name>
</gene>
<feature type="compositionally biased region" description="Polar residues" evidence="1">
    <location>
        <begin position="30"/>
        <end position="44"/>
    </location>
</feature>
<protein>
    <submittedName>
        <fullName evidence="2">Uncharacterized protein</fullName>
    </submittedName>
</protein>
<evidence type="ECO:0000313" key="2">
    <source>
        <dbReference type="EMBL" id="KAF2863312.1"/>
    </source>
</evidence>
<sequence length="202" mass="22761">MPQTKPSPTANVRPHRLPAPTLFVGPPSRTPSHISLSQYATDPRSSLEEGKQGDDSSPATQKDVKAQWRNMRSTLNEVELTVQSSTHVFGQQHTAALDKLREAQIEIARAWGKDGKEKEKEQTERKGSVASTVLSNPSLADELESSERDVRRATQRRKENREFFRNVQESVRDVVEKLDQVAVAMKGVEDESRWLWSGQEKS</sequence>
<dbReference type="AlphaFoldDB" id="A0A6A7C7U2"/>
<dbReference type="OrthoDB" id="4158841at2759"/>
<organism evidence="2 3">
    <name type="scientific">Piedraia hortae CBS 480.64</name>
    <dbReference type="NCBI Taxonomy" id="1314780"/>
    <lineage>
        <taxon>Eukaryota</taxon>
        <taxon>Fungi</taxon>
        <taxon>Dikarya</taxon>
        <taxon>Ascomycota</taxon>
        <taxon>Pezizomycotina</taxon>
        <taxon>Dothideomycetes</taxon>
        <taxon>Dothideomycetidae</taxon>
        <taxon>Capnodiales</taxon>
        <taxon>Piedraiaceae</taxon>
        <taxon>Piedraia</taxon>
    </lineage>
</organism>
<dbReference type="Proteomes" id="UP000799421">
    <property type="component" value="Unassembled WGS sequence"/>
</dbReference>
<reference evidence="2" key="1">
    <citation type="journal article" date="2020" name="Stud. Mycol.">
        <title>101 Dothideomycetes genomes: a test case for predicting lifestyles and emergence of pathogens.</title>
        <authorList>
            <person name="Haridas S."/>
            <person name="Albert R."/>
            <person name="Binder M."/>
            <person name="Bloem J."/>
            <person name="Labutti K."/>
            <person name="Salamov A."/>
            <person name="Andreopoulos B."/>
            <person name="Baker S."/>
            <person name="Barry K."/>
            <person name="Bills G."/>
            <person name="Bluhm B."/>
            <person name="Cannon C."/>
            <person name="Castanera R."/>
            <person name="Culley D."/>
            <person name="Daum C."/>
            <person name="Ezra D."/>
            <person name="Gonzalez J."/>
            <person name="Henrissat B."/>
            <person name="Kuo A."/>
            <person name="Liang C."/>
            <person name="Lipzen A."/>
            <person name="Lutzoni F."/>
            <person name="Magnuson J."/>
            <person name="Mondo S."/>
            <person name="Nolan M."/>
            <person name="Ohm R."/>
            <person name="Pangilinan J."/>
            <person name="Park H.-J."/>
            <person name="Ramirez L."/>
            <person name="Alfaro M."/>
            <person name="Sun H."/>
            <person name="Tritt A."/>
            <person name="Yoshinaga Y."/>
            <person name="Zwiers L.-H."/>
            <person name="Turgeon B."/>
            <person name="Goodwin S."/>
            <person name="Spatafora J."/>
            <person name="Crous P."/>
            <person name="Grigoriev I."/>
        </authorList>
    </citation>
    <scope>NUCLEOTIDE SEQUENCE</scope>
    <source>
        <strain evidence="2">CBS 480.64</strain>
    </source>
</reference>
<dbReference type="Pfam" id="PF17242">
    <property type="entry name" value="DUF5315"/>
    <property type="match status" value="1"/>
</dbReference>
<feature type="compositionally biased region" description="Basic and acidic residues" evidence="1">
    <location>
        <begin position="111"/>
        <end position="127"/>
    </location>
</feature>
<feature type="compositionally biased region" description="Basic and acidic residues" evidence="1">
    <location>
        <begin position="145"/>
        <end position="161"/>
    </location>
</feature>
<dbReference type="EMBL" id="MU005961">
    <property type="protein sequence ID" value="KAF2863312.1"/>
    <property type="molecule type" value="Genomic_DNA"/>
</dbReference>
<feature type="region of interest" description="Disordered" evidence="1">
    <location>
        <begin position="111"/>
        <end position="161"/>
    </location>
</feature>
<feature type="compositionally biased region" description="Polar residues" evidence="1">
    <location>
        <begin position="1"/>
        <end position="10"/>
    </location>
</feature>
<evidence type="ECO:0000256" key="1">
    <source>
        <dbReference type="SAM" id="MobiDB-lite"/>
    </source>
</evidence>
<proteinExistence type="predicted"/>
<feature type="compositionally biased region" description="Polar residues" evidence="1">
    <location>
        <begin position="129"/>
        <end position="138"/>
    </location>
</feature>
<evidence type="ECO:0000313" key="3">
    <source>
        <dbReference type="Proteomes" id="UP000799421"/>
    </source>
</evidence>
<keyword evidence="3" id="KW-1185">Reference proteome</keyword>
<feature type="region of interest" description="Disordered" evidence="1">
    <location>
        <begin position="1"/>
        <end position="70"/>
    </location>
</feature>